<dbReference type="Proteomes" id="UP000578531">
    <property type="component" value="Unassembled WGS sequence"/>
</dbReference>
<feature type="region of interest" description="Disordered" evidence="1">
    <location>
        <begin position="60"/>
        <end position="103"/>
    </location>
</feature>
<dbReference type="RefSeq" id="XP_037164803.1">
    <property type="nucleotide sequence ID" value="XM_037308537.1"/>
</dbReference>
<evidence type="ECO:0000313" key="2">
    <source>
        <dbReference type="EMBL" id="KAF6235432.1"/>
    </source>
</evidence>
<evidence type="ECO:0000256" key="1">
    <source>
        <dbReference type="SAM" id="MobiDB-lite"/>
    </source>
</evidence>
<dbReference type="EMBL" id="JACCJC010000025">
    <property type="protein sequence ID" value="KAF6235432.1"/>
    <property type="molecule type" value="Genomic_DNA"/>
</dbReference>
<protein>
    <submittedName>
        <fullName evidence="2">Uncharacterized protein</fullName>
    </submittedName>
</protein>
<keyword evidence="3" id="KW-1185">Reference proteome</keyword>
<reference evidence="2 3" key="1">
    <citation type="journal article" date="2020" name="Genomics">
        <title>Complete, high-quality genomes from long-read metagenomic sequencing of two wolf lichen thalli reveals enigmatic genome architecture.</title>
        <authorList>
            <person name="McKenzie S.K."/>
            <person name="Walston R.F."/>
            <person name="Allen J.L."/>
        </authorList>
    </citation>
    <scope>NUCLEOTIDE SEQUENCE [LARGE SCALE GENOMIC DNA]</scope>
    <source>
        <strain evidence="2">WasteWater2</strain>
    </source>
</reference>
<dbReference type="AlphaFoldDB" id="A0A8H6FV95"/>
<accession>A0A8H6FV95</accession>
<name>A0A8H6FV95_9LECA</name>
<gene>
    <name evidence="2" type="ORF">HO173_006628</name>
</gene>
<sequence length="216" mass="22767">MLPPPFTLQLTLQLTPRFTSMAVSAPGPSPTSEVTSLDSAPQFTVAAMQSSAMVTVEGGVRPTATSTPSTTTTTITTTSSTTPAAPSPPTTAAPSTATAPPCSPHLRRVRASIRAFSAPRANEESGWAYPFAIRICALLVLSLLRYRQNRQRSRSRHAGGENAGSWDTTAVGGEGWRPPIPPPHGLGGPVSAGPRWMRLRAMGWGYGYSRARGRGL</sequence>
<feature type="region of interest" description="Disordered" evidence="1">
    <location>
        <begin position="152"/>
        <end position="189"/>
    </location>
</feature>
<proteinExistence type="predicted"/>
<dbReference type="GeneID" id="59288289"/>
<comment type="caution">
    <text evidence="2">The sequence shown here is derived from an EMBL/GenBank/DDBJ whole genome shotgun (WGS) entry which is preliminary data.</text>
</comment>
<evidence type="ECO:0000313" key="3">
    <source>
        <dbReference type="Proteomes" id="UP000578531"/>
    </source>
</evidence>
<feature type="compositionally biased region" description="Low complexity" evidence="1">
    <location>
        <begin position="62"/>
        <end position="84"/>
    </location>
</feature>
<organism evidence="2 3">
    <name type="scientific">Letharia columbiana</name>
    <dbReference type="NCBI Taxonomy" id="112416"/>
    <lineage>
        <taxon>Eukaryota</taxon>
        <taxon>Fungi</taxon>
        <taxon>Dikarya</taxon>
        <taxon>Ascomycota</taxon>
        <taxon>Pezizomycotina</taxon>
        <taxon>Lecanoromycetes</taxon>
        <taxon>OSLEUM clade</taxon>
        <taxon>Lecanoromycetidae</taxon>
        <taxon>Lecanorales</taxon>
        <taxon>Lecanorineae</taxon>
        <taxon>Parmeliaceae</taxon>
        <taxon>Letharia</taxon>
    </lineage>
</organism>